<dbReference type="GO" id="GO:0006654">
    <property type="term" value="P:phosphatidic acid biosynthetic process"/>
    <property type="evidence" value="ECO:0007669"/>
    <property type="project" value="TreeGrafter"/>
</dbReference>
<evidence type="ECO:0000313" key="5">
    <source>
        <dbReference type="EMBL" id="SDA45977.1"/>
    </source>
</evidence>
<feature type="coiled-coil region" evidence="3">
    <location>
        <begin position="183"/>
        <end position="210"/>
    </location>
</feature>
<organism evidence="5 6">
    <name type="scientific">Allisonella histaminiformans</name>
    <dbReference type="NCBI Taxonomy" id="209880"/>
    <lineage>
        <taxon>Bacteria</taxon>
        <taxon>Bacillati</taxon>
        <taxon>Bacillota</taxon>
        <taxon>Negativicutes</taxon>
        <taxon>Veillonellales</taxon>
        <taxon>Veillonellaceae</taxon>
        <taxon>Allisonella</taxon>
    </lineage>
</organism>
<evidence type="ECO:0000259" key="4">
    <source>
        <dbReference type="SMART" id="SM00563"/>
    </source>
</evidence>
<keyword evidence="6" id="KW-1185">Reference proteome</keyword>
<dbReference type="GeneID" id="87755725"/>
<keyword evidence="3" id="KW-0175">Coiled coil</keyword>
<dbReference type="InterPro" id="IPR002123">
    <property type="entry name" value="Plipid/glycerol_acylTrfase"/>
</dbReference>
<dbReference type="Proteomes" id="UP000199689">
    <property type="component" value="Unassembled WGS sequence"/>
</dbReference>
<dbReference type="GO" id="GO:0003841">
    <property type="term" value="F:1-acylglycerol-3-phosphate O-acyltransferase activity"/>
    <property type="evidence" value="ECO:0007669"/>
    <property type="project" value="TreeGrafter"/>
</dbReference>
<dbReference type="AlphaFoldDB" id="A0A1G5VL74"/>
<gene>
    <name evidence="5" type="ORF">SAMN02910343_00692</name>
</gene>
<sequence length="210" mass="23404">MGSKKNTHTILYPIVRSVLNVIFYKGFKLHVEGQENIPATGAIIAAPNHKSDWDPPLVGIAFPNRVIHYMAKEELFKNPVFAWILRLFGTFPVKRGAVDTGAIMRAVRELKQGNILGIFPEGTRIRKDGLGRFHSGMASIAMMAGVDILPIAVLNSRELPHTTEPPAVLIGRPIHVKKQKPDKASIEAINQQVRAAIEQMAEEYRNRQKN</sequence>
<dbReference type="RefSeq" id="WP_091363888.1">
    <property type="nucleotide sequence ID" value="NZ_FMXA01000007.1"/>
</dbReference>
<dbReference type="STRING" id="209880.SAMN02910343_00692"/>
<keyword evidence="2 5" id="KW-0012">Acyltransferase</keyword>
<dbReference type="EMBL" id="FMXA01000007">
    <property type="protein sequence ID" value="SDA45977.1"/>
    <property type="molecule type" value="Genomic_DNA"/>
</dbReference>
<dbReference type="PANTHER" id="PTHR10434:SF11">
    <property type="entry name" value="1-ACYL-SN-GLYCEROL-3-PHOSPHATE ACYLTRANSFERASE"/>
    <property type="match status" value="1"/>
</dbReference>
<dbReference type="PANTHER" id="PTHR10434">
    <property type="entry name" value="1-ACYL-SN-GLYCEROL-3-PHOSPHATE ACYLTRANSFERASE"/>
    <property type="match status" value="1"/>
</dbReference>
<proteinExistence type="predicted"/>
<dbReference type="CDD" id="cd07989">
    <property type="entry name" value="LPLAT_AGPAT-like"/>
    <property type="match status" value="1"/>
</dbReference>
<reference evidence="5 6" key="1">
    <citation type="submission" date="2016-10" db="EMBL/GenBank/DDBJ databases">
        <authorList>
            <person name="de Groot N.N."/>
        </authorList>
    </citation>
    <scope>NUCLEOTIDE SEQUENCE [LARGE SCALE GENOMIC DNA]</scope>
    <source>
        <strain evidence="5 6">DSM 15230</strain>
    </source>
</reference>
<dbReference type="Pfam" id="PF01553">
    <property type="entry name" value="Acyltransferase"/>
    <property type="match status" value="1"/>
</dbReference>
<evidence type="ECO:0000256" key="1">
    <source>
        <dbReference type="ARBA" id="ARBA00022679"/>
    </source>
</evidence>
<evidence type="ECO:0000256" key="3">
    <source>
        <dbReference type="SAM" id="Coils"/>
    </source>
</evidence>
<name>A0A1G5VL74_9FIRM</name>
<dbReference type="OrthoDB" id="9803035at2"/>
<dbReference type="SUPFAM" id="SSF69593">
    <property type="entry name" value="Glycerol-3-phosphate (1)-acyltransferase"/>
    <property type="match status" value="1"/>
</dbReference>
<feature type="domain" description="Phospholipid/glycerol acyltransferase" evidence="4">
    <location>
        <begin position="43"/>
        <end position="156"/>
    </location>
</feature>
<keyword evidence="1 5" id="KW-0808">Transferase</keyword>
<dbReference type="SMART" id="SM00563">
    <property type="entry name" value="PlsC"/>
    <property type="match status" value="1"/>
</dbReference>
<protein>
    <submittedName>
        <fullName evidence="5">1-acyl-sn-glycerol-3-phosphate acyltransferase</fullName>
    </submittedName>
</protein>
<evidence type="ECO:0000256" key="2">
    <source>
        <dbReference type="ARBA" id="ARBA00023315"/>
    </source>
</evidence>
<accession>A0A1G5VL74</accession>
<evidence type="ECO:0000313" key="6">
    <source>
        <dbReference type="Proteomes" id="UP000199689"/>
    </source>
</evidence>